<protein>
    <recommendedName>
        <fullName evidence="7">Nuclear pore complex protein</fullName>
    </recommendedName>
</protein>
<evidence type="ECO:0000256" key="4">
    <source>
        <dbReference type="ARBA" id="ARBA00023010"/>
    </source>
</evidence>
<feature type="non-terminal residue" evidence="8">
    <location>
        <position position="1"/>
    </location>
</feature>
<evidence type="ECO:0000256" key="7">
    <source>
        <dbReference type="RuleBase" id="RU365072"/>
    </source>
</evidence>
<keyword evidence="9" id="KW-1185">Reference proteome</keyword>
<keyword evidence="7" id="KW-0472">Membrane</keyword>
<evidence type="ECO:0000256" key="6">
    <source>
        <dbReference type="ARBA" id="ARBA00023242"/>
    </source>
</evidence>
<keyword evidence="3" id="KW-0653">Protein transport</keyword>
<dbReference type="GO" id="GO:0031965">
    <property type="term" value="C:nuclear membrane"/>
    <property type="evidence" value="ECO:0007669"/>
    <property type="project" value="UniProtKB-SubCell"/>
</dbReference>
<comment type="subunit">
    <text evidence="7">Part of the nuclear pore complex (NPC).</text>
</comment>
<dbReference type="GO" id="GO:0017056">
    <property type="term" value="F:structural constituent of nuclear pore"/>
    <property type="evidence" value="ECO:0007669"/>
    <property type="project" value="UniProtKB-UniRule"/>
</dbReference>
<dbReference type="Pfam" id="PF04121">
    <property type="entry name" value="Nup84_Nup100"/>
    <property type="match status" value="1"/>
</dbReference>
<proteinExistence type="inferred from homology"/>
<organism evidence="8 9">
    <name type="scientific">Blyttiomyces helicus</name>
    <dbReference type="NCBI Taxonomy" id="388810"/>
    <lineage>
        <taxon>Eukaryota</taxon>
        <taxon>Fungi</taxon>
        <taxon>Fungi incertae sedis</taxon>
        <taxon>Chytridiomycota</taxon>
        <taxon>Chytridiomycota incertae sedis</taxon>
        <taxon>Chytridiomycetes</taxon>
        <taxon>Chytridiomycetes incertae sedis</taxon>
        <taxon>Blyttiomyces</taxon>
    </lineage>
</organism>
<dbReference type="GO" id="GO:0006406">
    <property type="term" value="P:mRNA export from nucleus"/>
    <property type="evidence" value="ECO:0007669"/>
    <property type="project" value="TreeGrafter"/>
</dbReference>
<evidence type="ECO:0000256" key="1">
    <source>
        <dbReference type="ARBA" id="ARBA00022448"/>
    </source>
</evidence>
<keyword evidence="4 7" id="KW-0811">Translocation</keyword>
<comment type="function">
    <text evidence="7">Functions as a component of the nuclear pore complex (NPC).</text>
</comment>
<dbReference type="PANTHER" id="PTHR13003">
    <property type="entry name" value="NUP107-RELATED"/>
    <property type="match status" value="1"/>
</dbReference>
<accession>A0A4P9W4F6</accession>
<dbReference type="AlphaFoldDB" id="A0A4P9W4F6"/>
<dbReference type="GO" id="GO:0031080">
    <property type="term" value="C:nuclear pore outer ring"/>
    <property type="evidence" value="ECO:0007669"/>
    <property type="project" value="TreeGrafter"/>
</dbReference>
<keyword evidence="5 7" id="KW-0906">Nuclear pore complex</keyword>
<dbReference type="Proteomes" id="UP000269721">
    <property type="component" value="Unassembled WGS sequence"/>
</dbReference>
<comment type="similarity">
    <text evidence="7">Belongs to the nucleoporin Nup84/Nup107 family.</text>
</comment>
<gene>
    <name evidence="8" type="ORF">BDK51DRAFT_40065</name>
</gene>
<dbReference type="GO" id="GO:0000973">
    <property type="term" value="P:post-transcriptional tethering of RNA polymerase II gene DNA at nuclear periphery"/>
    <property type="evidence" value="ECO:0007669"/>
    <property type="project" value="TreeGrafter"/>
</dbReference>
<evidence type="ECO:0000256" key="2">
    <source>
        <dbReference type="ARBA" id="ARBA00022816"/>
    </source>
</evidence>
<keyword evidence="6 7" id="KW-0539">Nucleus</keyword>
<evidence type="ECO:0000313" key="9">
    <source>
        <dbReference type="Proteomes" id="UP000269721"/>
    </source>
</evidence>
<dbReference type="PANTHER" id="PTHR13003:SF2">
    <property type="entry name" value="NUCLEAR PORE COMPLEX PROTEIN NUP107"/>
    <property type="match status" value="1"/>
</dbReference>
<dbReference type="InterPro" id="IPR007252">
    <property type="entry name" value="Nup84/Nup107"/>
</dbReference>
<reference evidence="9" key="1">
    <citation type="journal article" date="2018" name="Nat. Microbiol.">
        <title>Leveraging single-cell genomics to expand the fungal tree of life.</title>
        <authorList>
            <person name="Ahrendt S.R."/>
            <person name="Quandt C.A."/>
            <person name="Ciobanu D."/>
            <person name="Clum A."/>
            <person name="Salamov A."/>
            <person name="Andreopoulos B."/>
            <person name="Cheng J.F."/>
            <person name="Woyke T."/>
            <person name="Pelin A."/>
            <person name="Henrissat B."/>
            <person name="Reynolds N.K."/>
            <person name="Benny G.L."/>
            <person name="Smith M.E."/>
            <person name="James T.Y."/>
            <person name="Grigoriev I.V."/>
        </authorList>
    </citation>
    <scope>NUCLEOTIDE SEQUENCE [LARGE SCALE GENOMIC DNA]</scope>
</reference>
<keyword evidence="1 7" id="KW-0813">Transport</keyword>
<evidence type="ECO:0000313" key="8">
    <source>
        <dbReference type="EMBL" id="RKO86782.1"/>
    </source>
</evidence>
<dbReference type="EMBL" id="KZ997918">
    <property type="protein sequence ID" value="RKO86782.1"/>
    <property type="molecule type" value="Genomic_DNA"/>
</dbReference>
<keyword evidence="2" id="KW-0509">mRNA transport</keyword>
<comment type="subcellular location">
    <subcellularLocation>
        <location evidence="7">Nucleus</location>
        <location evidence="7">Nuclear pore complex</location>
    </subcellularLocation>
    <subcellularLocation>
        <location evidence="7">Nucleus membrane</location>
    </subcellularLocation>
</comment>
<dbReference type="Gene3D" id="1.20.190.50">
    <property type="match status" value="1"/>
</dbReference>
<dbReference type="GO" id="GO:0006606">
    <property type="term" value="P:protein import into nucleus"/>
    <property type="evidence" value="ECO:0007669"/>
    <property type="project" value="TreeGrafter"/>
</dbReference>
<sequence length="216" mass="24156">YGRINAAKETLLTLPSPEFFARPEWHPDADPAAMTPALRALARAHHEHCAHRALLETLELHGRWAEVRAGMVGSPDGAAHERREYSDWCQTMKDVTNEAVSRSQELLNAGWLETSADDSKDDPKRAAEVHLLRVMYVPEIVTWMAHMLIHTHQFAPENLARCVQLVDYVASPLSKLWREFREAGKLAAFAKQMGTATLAMLEGPKGRWAWAGGKGV</sequence>
<name>A0A4P9W4F6_9FUNG</name>
<evidence type="ECO:0000256" key="3">
    <source>
        <dbReference type="ARBA" id="ARBA00022927"/>
    </source>
</evidence>
<evidence type="ECO:0000256" key="5">
    <source>
        <dbReference type="ARBA" id="ARBA00023132"/>
    </source>
</evidence>